<accession>A0A8H6M3P5</accession>
<keyword evidence="4" id="KW-1185">Reference proteome</keyword>
<dbReference type="Pfam" id="PF24883">
    <property type="entry name" value="NPHP3_N"/>
    <property type="match status" value="1"/>
</dbReference>
<evidence type="ECO:0000313" key="3">
    <source>
        <dbReference type="EMBL" id="KAF6752014.1"/>
    </source>
</evidence>
<organism evidence="3 4">
    <name type="scientific">Ephemerocybe angulata</name>
    <dbReference type="NCBI Taxonomy" id="980116"/>
    <lineage>
        <taxon>Eukaryota</taxon>
        <taxon>Fungi</taxon>
        <taxon>Dikarya</taxon>
        <taxon>Basidiomycota</taxon>
        <taxon>Agaricomycotina</taxon>
        <taxon>Agaricomycetes</taxon>
        <taxon>Agaricomycetidae</taxon>
        <taxon>Agaricales</taxon>
        <taxon>Agaricineae</taxon>
        <taxon>Psathyrellaceae</taxon>
        <taxon>Ephemerocybe</taxon>
    </lineage>
</organism>
<dbReference type="SUPFAM" id="SSF52540">
    <property type="entry name" value="P-loop containing nucleoside triphosphate hydrolases"/>
    <property type="match status" value="1"/>
</dbReference>
<keyword evidence="1" id="KW-0677">Repeat</keyword>
<dbReference type="EMBL" id="JACGCI010000046">
    <property type="protein sequence ID" value="KAF6752014.1"/>
    <property type="molecule type" value="Genomic_DNA"/>
</dbReference>
<dbReference type="PANTHER" id="PTHR10039">
    <property type="entry name" value="AMELOGENIN"/>
    <property type="match status" value="1"/>
</dbReference>
<dbReference type="Proteomes" id="UP000521943">
    <property type="component" value="Unassembled WGS sequence"/>
</dbReference>
<dbReference type="InterPro" id="IPR056884">
    <property type="entry name" value="NPHP3-like_N"/>
</dbReference>
<dbReference type="InterPro" id="IPR027417">
    <property type="entry name" value="P-loop_NTPase"/>
</dbReference>
<dbReference type="PANTHER" id="PTHR10039:SF14">
    <property type="entry name" value="NACHT DOMAIN-CONTAINING PROTEIN"/>
    <property type="match status" value="1"/>
</dbReference>
<name>A0A8H6M3P5_9AGAR</name>
<feature type="domain" description="Nephrocystin 3-like N-terminal" evidence="2">
    <location>
        <begin position="101"/>
        <end position="270"/>
    </location>
</feature>
<dbReference type="OrthoDB" id="206617at2759"/>
<reference evidence="3 4" key="1">
    <citation type="submission" date="2020-07" db="EMBL/GenBank/DDBJ databases">
        <title>Comparative genomics of pyrophilous fungi reveals a link between fire events and developmental genes.</title>
        <authorList>
            <consortium name="DOE Joint Genome Institute"/>
            <person name="Steindorff A.S."/>
            <person name="Carver A."/>
            <person name="Calhoun S."/>
            <person name="Stillman K."/>
            <person name="Liu H."/>
            <person name="Lipzen A."/>
            <person name="Pangilinan J."/>
            <person name="Labutti K."/>
            <person name="Bruns T.D."/>
            <person name="Grigoriev I.V."/>
        </authorList>
    </citation>
    <scope>NUCLEOTIDE SEQUENCE [LARGE SCALE GENOMIC DNA]</scope>
    <source>
        <strain evidence="3 4">CBS 144469</strain>
    </source>
</reference>
<comment type="caution">
    <text evidence="3">The sequence shown here is derived from an EMBL/GenBank/DDBJ whole genome shotgun (WGS) entry which is preliminary data.</text>
</comment>
<sequence>MVDSSPLQFQCSTANCQDCSADYFAGSLLDLLIIHRKSLSVLANPSMEPSDGDRLVQFQCLARTQQETQQLPQHPDFHPCPQSPYFAVANRRGLLDEITTWAASDPTIDTTSTGDAPSSAQSIYWLYGSVGSGKSYLAREAAESVAREGNNQTATTYILSSGRGTPGWFKESTINISADQRTRSPSTDTLARVQQVSIQMLSNHFDSVIEPWRSQISLPTPDSASGHNLFLVIDIDECEDSDCVLKFVKGALEHVANNPEERLRILVTGRLDDELQALLESSRSTLVRHLDDAASDAELASYLDSRFRKANDEIVLTSAREDWEWESVRSRLVNRSQGSLIFATTLADFLFEDGGLIYQRLDLLLEIDPNLDTLYTKHLALSQDIPNFIEVVTAIALTHCPLSIPGLANLLGLEFSAVLNVLLPLNSIIHVPGDTKDPVRPFHSALRHFLMDKGRSGRYFAQPSFHGRLARKCMEFLAASKTGSQRESELLLYAQTYCTKHYTQYWNTLPPDAQRNASSTLTYVLHTFPSR</sequence>
<evidence type="ECO:0000256" key="1">
    <source>
        <dbReference type="ARBA" id="ARBA00022737"/>
    </source>
</evidence>
<dbReference type="AlphaFoldDB" id="A0A8H6M3P5"/>
<gene>
    <name evidence="3" type="ORF">DFP72DRAFT_461831</name>
</gene>
<protein>
    <recommendedName>
        <fullName evidence="2">Nephrocystin 3-like N-terminal domain-containing protein</fullName>
    </recommendedName>
</protein>
<evidence type="ECO:0000259" key="2">
    <source>
        <dbReference type="Pfam" id="PF24883"/>
    </source>
</evidence>
<proteinExistence type="predicted"/>
<evidence type="ECO:0000313" key="4">
    <source>
        <dbReference type="Proteomes" id="UP000521943"/>
    </source>
</evidence>